<comment type="subcellular location">
    <subcellularLocation>
        <location evidence="1">Endoplasmic reticulum</location>
    </subcellularLocation>
    <subcellularLocation>
        <location evidence="2 15">Golgi apparatus membrane</location>
        <topology evidence="2 15">Single-pass type II membrane protein</topology>
    </subcellularLocation>
</comment>
<keyword evidence="7" id="KW-0812">Transmembrane</keyword>
<dbReference type="Proteomes" id="UP001497497">
    <property type="component" value="Unassembled WGS sequence"/>
</dbReference>
<dbReference type="EC" id="2.4.1.-" evidence="15"/>
<accession>A0AAV2H2D1</accession>
<evidence type="ECO:0000256" key="3">
    <source>
        <dbReference type="ARBA" id="ARBA00004922"/>
    </source>
</evidence>
<evidence type="ECO:0000256" key="14">
    <source>
        <dbReference type="ARBA" id="ARBA00047667"/>
    </source>
</evidence>
<sequence length="486" mass="56655">MKIYKKMYIKEVVCCAVAIFLTYIHVSFKETVDLAICILSARNNFEHRSAIRKSWLKDMHTIRSTQNKNMVAKFVVGKVACSVHPENRIDHYDCERWTPSIPDKPVLQAFSLKSASSPHMYKVAQKFYVKVMHDITLLRLGVAEFFILPFLQANASSHVDIVVYDVISNEEIAHAHIITSLNVHRVDGYLYRPIQEMHLPKGYEFEVELRLPEDATFPDHLQTLPSQRVMNWDVTDSHNEIVILKPLNEDGTLMLSKHVPSLSFMFSTLDTDGLRQHLELSSERDLAWQKKTNLETIHLQEEQLLHQDMIMMDVTDVYRSLPEKILLCHDWFRNNYDASFILKTDDDCFINLENIISSLVDLDVKTLRWWGNFRIHWLVEQHGKWRELDYSNTVYPRFACGSGNIVSKGINEWLVKNKNMLKRFQGEDVSMGIWLSGLNIDHVQDDRWQCGMSCHRNVYSVPELTPEKVMLYWNNSKTCSNPCQNC</sequence>
<evidence type="ECO:0000256" key="10">
    <source>
        <dbReference type="ARBA" id="ARBA00022989"/>
    </source>
</evidence>
<evidence type="ECO:0000256" key="12">
    <source>
        <dbReference type="ARBA" id="ARBA00023136"/>
    </source>
</evidence>
<evidence type="ECO:0000256" key="1">
    <source>
        <dbReference type="ARBA" id="ARBA00004240"/>
    </source>
</evidence>
<keyword evidence="13" id="KW-0325">Glycoprotein</keyword>
<dbReference type="Pfam" id="PF01762">
    <property type="entry name" value="Galactosyl_T"/>
    <property type="match status" value="1"/>
</dbReference>
<reference evidence="16 17" key="1">
    <citation type="submission" date="2024-04" db="EMBL/GenBank/DDBJ databases">
        <authorList>
            <consortium name="Genoscope - CEA"/>
            <person name="William W."/>
        </authorList>
    </citation>
    <scope>NUCLEOTIDE SEQUENCE [LARGE SCALE GENOMIC DNA]</scope>
</reference>
<evidence type="ECO:0000256" key="6">
    <source>
        <dbReference type="ARBA" id="ARBA00022679"/>
    </source>
</evidence>
<evidence type="ECO:0000256" key="13">
    <source>
        <dbReference type="ARBA" id="ARBA00023180"/>
    </source>
</evidence>
<keyword evidence="5 15" id="KW-0328">Glycosyltransferase</keyword>
<dbReference type="PANTHER" id="PTHR11214:SF219">
    <property type="entry name" value="UDP-GALNAC:BETA-1,3-N-ACETYLGALACTOSAMINYLTRANSFERASE 2"/>
    <property type="match status" value="1"/>
</dbReference>
<keyword evidence="17" id="KW-1185">Reference proteome</keyword>
<evidence type="ECO:0000256" key="2">
    <source>
        <dbReference type="ARBA" id="ARBA00004323"/>
    </source>
</evidence>
<dbReference type="PANTHER" id="PTHR11214">
    <property type="entry name" value="BETA-1,3-N-ACETYLGLUCOSAMINYLTRANSFERASE"/>
    <property type="match status" value="1"/>
</dbReference>
<evidence type="ECO:0000256" key="7">
    <source>
        <dbReference type="ARBA" id="ARBA00022692"/>
    </source>
</evidence>
<dbReference type="GO" id="GO:0016758">
    <property type="term" value="F:hexosyltransferase activity"/>
    <property type="evidence" value="ECO:0007669"/>
    <property type="project" value="InterPro"/>
</dbReference>
<name>A0AAV2H2D1_LYMST</name>
<keyword evidence="11 15" id="KW-0333">Golgi apparatus</keyword>
<keyword evidence="8" id="KW-0256">Endoplasmic reticulum</keyword>
<comment type="pathway">
    <text evidence="3">Protein modification; protein glycosylation.</text>
</comment>
<evidence type="ECO:0000256" key="8">
    <source>
        <dbReference type="ARBA" id="ARBA00022824"/>
    </source>
</evidence>
<keyword evidence="6" id="KW-0808">Transferase</keyword>
<dbReference type="GO" id="GO:0000139">
    <property type="term" value="C:Golgi membrane"/>
    <property type="evidence" value="ECO:0007669"/>
    <property type="project" value="UniProtKB-SubCell"/>
</dbReference>
<evidence type="ECO:0000256" key="15">
    <source>
        <dbReference type="RuleBase" id="RU363063"/>
    </source>
</evidence>
<dbReference type="AlphaFoldDB" id="A0AAV2H2D1"/>
<protein>
    <recommendedName>
        <fullName evidence="15">Hexosyltransferase</fullName>
        <ecNumber evidence="15">2.4.1.-</ecNumber>
    </recommendedName>
</protein>
<dbReference type="GO" id="GO:0008194">
    <property type="term" value="F:UDP-glycosyltransferase activity"/>
    <property type="evidence" value="ECO:0007669"/>
    <property type="project" value="TreeGrafter"/>
</dbReference>
<dbReference type="EMBL" id="CAXITT010000020">
    <property type="protein sequence ID" value="CAL1527673.1"/>
    <property type="molecule type" value="Genomic_DNA"/>
</dbReference>
<evidence type="ECO:0000256" key="4">
    <source>
        <dbReference type="ARBA" id="ARBA00008661"/>
    </source>
</evidence>
<keyword evidence="10" id="KW-1133">Transmembrane helix</keyword>
<dbReference type="GO" id="GO:0006493">
    <property type="term" value="P:protein O-linked glycosylation"/>
    <property type="evidence" value="ECO:0007669"/>
    <property type="project" value="TreeGrafter"/>
</dbReference>
<comment type="caution">
    <text evidence="16">The sequence shown here is derived from an EMBL/GenBank/DDBJ whole genome shotgun (WGS) entry which is preliminary data.</text>
</comment>
<keyword evidence="12" id="KW-0472">Membrane</keyword>
<gene>
    <name evidence="16" type="ORF">GSLYS_00001843001</name>
</gene>
<evidence type="ECO:0000256" key="9">
    <source>
        <dbReference type="ARBA" id="ARBA00022968"/>
    </source>
</evidence>
<organism evidence="16 17">
    <name type="scientific">Lymnaea stagnalis</name>
    <name type="common">Great pond snail</name>
    <name type="synonym">Helix stagnalis</name>
    <dbReference type="NCBI Taxonomy" id="6523"/>
    <lineage>
        <taxon>Eukaryota</taxon>
        <taxon>Metazoa</taxon>
        <taxon>Spiralia</taxon>
        <taxon>Lophotrochozoa</taxon>
        <taxon>Mollusca</taxon>
        <taxon>Gastropoda</taxon>
        <taxon>Heterobranchia</taxon>
        <taxon>Euthyneura</taxon>
        <taxon>Panpulmonata</taxon>
        <taxon>Hygrophila</taxon>
        <taxon>Lymnaeoidea</taxon>
        <taxon>Lymnaeidae</taxon>
        <taxon>Lymnaea</taxon>
    </lineage>
</organism>
<evidence type="ECO:0000313" key="17">
    <source>
        <dbReference type="Proteomes" id="UP001497497"/>
    </source>
</evidence>
<dbReference type="Gene3D" id="3.90.550.50">
    <property type="match status" value="1"/>
</dbReference>
<keyword evidence="9" id="KW-0735">Signal-anchor</keyword>
<proteinExistence type="inferred from homology"/>
<dbReference type="InterPro" id="IPR002659">
    <property type="entry name" value="Glyco_trans_31"/>
</dbReference>
<evidence type="ECO:0000256" key="5">
    <source>
        <dbReference type="ARBA" id="ARBA00022676"/>
    </source>
</evidence>
<evidence type="ECO:0000256" key="11">
    <source>
        <dbReference type="ARBA" id="ARBA00023034"/>
    </source>
</evidence>
<comment type="similarity">
    <text evidence="4 15">Belongs to the glycosyltransferase 31 family.</text>
</comment>
<comment type="catalytic activity">
    <reaction evidence="14">
        <text>3-O-(N-acetyl-beta-D-glucosaminyl-(1-&gt;4)-alpha-D-mannosyl)-L-threonyl-[protein] + UDP-N-acetyl-alpha-D-galactosamine = 3-O-[beta-D-GalNAc-(1-&gt;3)-beta-D-GlcNAc-(1-&gt;4)-alpha-D-Man]-L-Thr-[protein] + UDP + H(+)</text>
        <dbReference type="Rhea" id="RHEA:37667"/>
        <dbReference type="Rhea" id="RHEA-COMP:13308"/>
        <dbReference type="Rhea" id="RHEA-COMP:13618"/>
        <dbReference type="ChEBI" id="CHEBI:15378"/>
        <dbReference type="ChEBI" id="CHEBI:58223"/>
        <dbReference type="ChEBI" id="CHEBI:67138"/>
        <dbReference type="ChEBI" id="CHEBI:136709"/>
        <dbReference type="ChEBI" id="CHEBI:137540"/>
        <dbReference type="EC" id="2.4.1.313"/>
    </reaction>
</comment>
<evidence type="ECO:0000313" key="16">
    <source>
        <dbReference type="EMBL" id="CAL1527673.1"/>
    </source>
</evidence>
<dbReference type="GO" id="GO:0005783">
    <property type="term" value="C:endoplasmic reticulum"/>
    <property type="evidence" value="ECO:0007669"/>
    <property type="project" value="UniProtKB-SubCell"/>
</dbReference>